<dbReference type="Pfam" id="PF00596">
    <property type="entry name" value="Aldolase_II"/>
    <property type="match status" value="1"/>
</dbReference>
<sequence>MEVPSPNHWATPKSLSCLFEILETAYLPSKVGVQSTTLRRPHLLDYTRASVQGPAIPLISLKRLTSEIAIRRAGLRITHVTGCKFLPFFSPQAYVMLNAGAVIHSHGMEPCLVTMLNPLAKEFQFLPSRTLHMKAYRELTESLTEAIKAYPRTTAVLVCNHGIYVWGDSCISAKTQSECYHYLFDAAIKLHQLGIDWTTPTHAPVQNAKAVIISIRPGNRPPPDNHGFRTV</sequence>
<gene>
    <name evidence="2" type="ORF">KY290_032238</name>
</gene>
<dbReference type="PANTHER" id="PTHR10640">
    <property type="entry name" value="METHYLTHIORIBULOSE-1-PHOSPHATE DEHYDRATASE"/>
    <property type="match status" value="1"/>
</dbReference>
<comment type="caution">
    <text evidence="2">The sequence shown here is derived from an EMBL/GenBank/DDBJ whole genome shotgun (WGS) entry which is preliminary data.</text>
</comment>
<evidence type="ECO:0000259" key="1">
    <source>
        <dbReference type="Pfam" id="PF00596"/>
    </source>
</evidence>
<organism evidence="2 3">
    <name type="scientific">Solanum tuberosum</name>
    <name type="common">Potato</name>
    <dbReference type="NCBI Taxonomy" id="4113"/>
    <lineage>
        <taxon>Eukaryota</taxon>
        <taxon>Viridiplantae</taxon>
        <taxon>Streptophyta</taxon>
        <taxon>Embryophyta</taxon>
        <taxon>Tracheophyta</taxon>
        <taxon>Spermatophyta</taxon>
        <taxon>Magnoliopsida</taxon>
        <taxon>eudicotyledons</taxon>
        <taxon>Gunneridae</taxon>
        <taxon>Pentapetalae</taxon>
        <taxon>asterids</taxon>
        <taxon>lamiids</taxon>
        <taxon>Solanales</taxon>
        <taxon>Solanaceae</taxon>
        <taxon>Solanoideae</taxon>
        <taxon>Solaneae</taxon>
        <taxon>Solanum</taxon>
    </lineage>
</organism>
<dbReference type="PANTHER" id="PTHR10640:SF7">
    <property type="entry name" value="METHYLTHIORIBULOSE-1-PHOSPHATE DEHYDRATASE"/>
    <property type="match status" value="1"/>
</dbReference>
<dbReference type="EMBL" id="JAIVGD010000023">
    <property type="protein sequence ID" value="KAH0744245.1"/>
    <property type="molecule type" value="Genomic_DNA"/>
</dbReference>
<dbReference type="SUPFAM" id="SSF53639">
    <property type="entry name" value="AraD/HMP-PK domain-like"/>
    <property type="match status" value="1"/>
</dbReference>
<keyword evidence="3" id="KW-1185">Reference proteome</keyword>
<dbReference type="Gene3D" id="3.40.225.10">
    <property type="entry name" value="Class II aldolase/adducin N-terminal domain"/>
    <property type="match status" value="1"/>
</dbReference>
<accession>A0ABQ7UEY9</accession>
<evidence type="ECO:0000313" key="3">
    <source>
        <dbReference type="Proteomes" id="UP000826656"/>
    </source>
</evidence>
<evidence type="ECO:0000313" key="2">
    <source>
        <dbReference type="EMBL" id="KAH0744245.1"/>
    </source>
</evidence>
<dbReference type="InterPro" id="IPR001303">
    <property type="entry name" value="Aldolase_II/adducin_N"/>
</dbReference>
<protein>
    <recommendedName>
        <fullName evidence="1">Class II aldolase/adducin N-terminal domain-containing protein</fullName>
    </recommendedName>
</protein>
<dbReference type="InterPro" id="IPR036409">
    <property type="entry name" value="Aldolase_II/adducin_N_sf"/>
</dbReference>
<proteinExistence type="predicted"/>
<feature type="domain" description="Class II aldolase/adducin N-terminal" evidence="1">
    <location>
        <begin position="98"/>
        <end position="186"/>
    </location>
</feature>
<reference evidence="2 3" key="1">
    <citation type="journal article" date="2021" name="bioRxiv">
        <title>Chromosome-scale and haplotype-resolved genome assembly of a tetraploid potato cultivar.</title>
        <authorList>
            <person name="Sun H."/>
            <person name="Jiao W.-B."/>
            <person name="Krause K."/>
            <person name="Campoy J.A."/>
            <person name="Goel M."/>
            <person name="Folz-Donahue K."/>
            <person name="Kukat C."/>
            <person name="Huettel B."/>
            <person name="Schneeberger K."/>
        </authorList>
    </citation>
    <scope>NUCLEOTIDE SEQUENCE [LARGE SCALE GENOMIC DNA]</scope>
    <source>
        <strain evidence="2">SolTubOtavaFocal</strain>
        <tissue evidence="2">Leaves</tissue>
    </source>
</reference>
<dbReference type="Proteomes" id="UP000826656">
    <property type="component" value="Unassembled WGS sequence"/>
</dbReference>
<name>A0ABQ7UEY9_SOLTU</name>